<name>A0A7W9HFJ9_9PSEU</name>
<feature type="compositionally biased region" description="Polar residues" evidence="1">
    <location>
        <begin position="26"/>
        <end position="36"/>
    </location>
</feature>
<sequence>MLQWHQDFIKRPPGVPPLTGGGTARPGTSTMTTQQPTAAIEEDVRVEHGTLSLVDPDADYWQSEPDFTDDHILTTHPPAPDLVLQRRHRPPRPRPPRTVDNPTTRTRTRPISHRVRVVPHRRPTTVPRHHRQRTRHPPPQPRTTPRHATHQTPRTPLPRPLQLRPHRHRPNRSRRTTGSKHTPRYRNLAHPPLAQHKLNTPSCGPHEVEFRSGGGPGSKDQPTQAPDVRSSRVCPAAQARPAHRAVTAAPLWLRPRLSDLVQRLVDDRPRQHNKPATH</sequence>
<evidence type="ECO:0000256" key="1">
    <source>
        <dbReference type="SAM" id="MobiDB-lite"/>
    </source>
</evidence>
<protein>
    <submittedName>
        <fullName evidence="2">Uncharacterized protein</fullName>
    </submittedName>
</protein>
<feature type="region of interest" description="Disordered" evidence="1">
    <location>
        <begin position="1"/>
        <end position="36"/>
    </location>
</feature>
<feature type="region of interest" description="Disordered" evidence="1">
    <location>
        <begin position="55"/>
        <end position="244"/>
    </location>
</feature>
<reference evidence="2 3" key="1">
    <citation type="submission" date="2020-08" db="EMBL/GenBank/DDBJ databases">
        <title>Sequencing the genomes of 1000 actinobacteria strains.</title>
        <authorList>
            <person name="Klenk H.-P."/>
        </authorList>
    </citation>
    <scope>NUCLEOTIDE SEQUENCE [LARGE SCALE GENOMIC DNA]</scope>
    <source>
        <strain evidence="2 3">DSM 45486</strain>
    </source>
</reference>
<dbReference type="EMBL" id="JACHMO010000001">
    <property type="protein sequence ID" value="MBB5801084.1"/>
    <property type="molecule type" value="Genomic_DNA"/>
</dbReference>
<feature type="compositionally biased region" description="Basic residues" evidence="1">
    <location>
        <begin position="164"/>
        <end position="184"/>
    </location>
</feature>
<keyword evidence="3" id="KW-1185">Reference proteome</keyword>
<feature type="compositionally biased region" description="Basic residues" evidence="1">
    <location>
        <begin position="85"/>
        <end position="95"/>
    </location>
</feature>
<accession>A0A7W9HFJ9</accession>
<proteinExistence type="predicted"/>
<comment type="caution">
    <text evidence="2">The sequence shown here is derived from an EMBL/GenBank/DDBJ whole genome shotgun (WGS) entry which is preliminary data.</text>
</comment>
<organism evidence="2 3">
    <name type="scientific">Saccharothrix ecbatanensis</name>
    <dbReference type="NCBI Taxonomy" id="1105145"/>
    <lineage>
        <taxon>Bacteria</taxon>
        <taxon>Bacillati</taxon>
        <taxon>Actinomycetota</taxon>
        <taxon>Actinomycetes</taxon>
        <taxon>Pseudonocardiales</taxon>
        <taxon>Pseudonocardiaceae</taxon>
        <taxon>Saccharothrix</taxon>
    </lineage>
</organism>
<feature type="compositionally biased region" description="Basic residues" evidence="1">
    <location>
        <begin position="106"/>
        <end position="136"/>
    </location>
</feature>
<dbReference type="Proteomes" id="UP000552097">
    <property type="component" value="Unassembled WGS sequence"/>
</dbReference>
<gene>
    <name evidence="2" type="ORF">F4560_000852</name>
</gene>
<evidence type="ECO:0000313" key="2">
    <source>
        <dbReference type="EMBL" id="MBB5801084.1"/>
    </source>
</evidence>
<dbReference type="AlphaFoldDB" id="A0A7W9HFJ9"/>
<evidence type="ECO:0000313" key="3">
    <source>
        <dbReference type="Proteomes" id="UP000552097"/>
    </source>
</evidence>